<name>A0AA86JKK6_9CLOT</name>
<evidence type="ECO:0000313" key="2">
    <source>
        <dbReference type="EMBL" id="CAG9705819.1"/>
    </source>
</evidence>
<evidence type="ECO:0000256" key="1">
    <source>
        <dbReference type="SAM" id="Phobius"/>
    </source>
</evidence>
<sequence length="70" mass="8616">MCPKIYKIENNRSRLEINFFNRLLFLCKNVIKYICFNTNYKKATYKINFWGTPHFLCVAFYFYIKKIVTQ</sequence>
<feature type="transmembrane region" description="Helical" evidence="1">
    <location>
        <begin position="47"/>
        <end position="64"/>
    </location>
</feature>
<dbReference type="EMBL" id="CAKJVE010000004">
    <property type="protein sequence ID" value="CAG9705819.1"/>
    <property type="molecule type" value="Genomic_DNA"/>
</dbReference>
<comment type="caution">
    <text evidence="2">The sequence shown here is derived from an EMBL/GenBank/DDBJ whole genome shotgun (WGS) entry which is preliminary data.</text>
</comment>
<proteinExistence type="predicted"/>
<keyword evidence="1" id="KW-1133">Transmembrane helix</keyword>
<keyword evidence="1" id="KW-0472">Membrane</keyword>
<accession>A0AA86JKK6</accession>
<dbReference type="Proteomes" id="UP000789738">
    <property type="component" value="Unassembled WGS sequence"/>
</dbReference>
<dbReference type="AlphaFoldDB" id="A0AA86JKK6"/>
<keyword evidence="1" id="KW-0812">Transmembrane</keyword>
<gene>
    <name evidence="2" type="ORF">CNEO_42082</name>
</gene>
<reference evidence="2" key="1">
    <citation type="submission" date="2021-10" db="EMBL/GenBank/DDBJ databases">
        <authorList>
            <person name="Mesa V."/>
        </authorList>
    </citation>
    <scope>NUCLEOTIDE SEQUENCE</scope>
    <source>
        <strain evidence="2">CC3_PB</strain>
    </source>
</reference>
<organism evidence="2 3">
    <name type="scientific">Clostridium neonatale</name>
    <dbReference type="NCBI Taxonomy" id="137838"/>
    <lineage>
        <taxon>Bacteria</taxon>
        <taxon>Bacillati</taxon>
        <taxon>Bacillota</taxon>
        <taxon>Clostridia</taxon>
        <taxon>Eubacteriales</taxon>
        <taxon>Clostridiaceae</taxon>
        <taxon>Clostridium</taxon>
    </lineage>
</organism>
<evidence type="ECO:0000313" key="3">
    <source>
        <dbReference type="Proteomes" id="UP000789738"/>
    </source>
</evidence>
<protein>
    <submittedName>
        <fullName evidence="2">Uncharacterized protein</fullName>
    </submittedName>
</protein>